<dbReference type="STRING" id="1648404.CP97_13820"/>
<feature type="transmembrane region" description="Helical" evidence="1">
    <location>
        <begin position="78"/>
        <end position="98"/>
    </location>
</feature>
<dbReference type="AlphaFoldDB" id="A0A0H4VIU1"/>
<dbReference type="OrthoDB" id="7594143at2"/>
<dbReference type="EMBL" id="CP011310">
    <property type="protein sequence ID" value="AKQ42874.1"/>
    <property type="molecule type" value="Genomic_DNA"/>
</dbReference>
<evidence type="ECO:0000256" key="1">
    <source>
        <dbReference type="SAM" id="Phobius"/>
    </source>
</evidence>
<evidence type="ECO:0000313" key="2">
    <source>
        <dbReference type="EMBL" id="AKQ42874.1"/>
    </source>
</evidence>
<feature type="transmembrane region" description="Helical" evidence="1">
    <location>
        <begin position="52"/>
        <end position="72"/>
    </location>
</feature>
<keyword evidence="1" id="KW-1133">Transmembrane helix</keyword>
<proteinExistence type="predicted"/>
<reference evidence="2 3" key="1">
    <citation type="journal article" date="2015" name="Int. J. Syst. Evol. Microbiol.">
        <title>Erythrobacter atlanticus sp. nov., a bacterium from ocean sediment able to degrade polycyclic aromatic hydrocarbons.</title>
        <authorList>
            <person name="Zhuang L."/>
            <person name="Liu Y."/>
            <person name="Wang L."/>
            <person name="Wang W."/>
            <person name="Shao Z."/>
        </authorList>
    </citation>
    <scope>NUCLEOTIDE SEQUENCE [LARGE SCALE GENOMIC DNA]</scope>
    <source>
        <strain evidence="3">s21-N3</strain>
    </source>
</reference>
<accession>A0A0H4VIU1</accession>
<protein>
    <recommendedName>
        <fullName evidence="4">5-bromo-4-chloroindolyl phosphate hydrolysis protein</fullName>
    </recommendedName>
</protein>
<sequence length="253" mass="27845">MADDITRDSDRILSEGRALVRDNQTGGRHRLDSRSIGRGSKQIKTKNLLKRAGYFGVALLAIFMAASVLGIVLNGIGFVGVMTVLFAIIAAGVIFANYPKVKTPKRADLARTQDARQLVARTELWLEHQRPALPPPAVRLVDDLGVQLDALGKQLEHVDPAHPAAAETRKLVGEHLPEMLEGYQRIPDHMRREERAGSTPESQLVDSLGKISKEIDHVTRQLAEGSLDDLAIRNRFLEYKYGGEDSSTPVKGD</sequence>
<name>A0A0H4VIU1_9SPHN</name>
<evidence type="ECO:0000313" key="3">
    <source>
        <dbReference type="Proteomes" id="UP000059113"/>
    </source>
</evidence>
<evidence type="ECO:0008006" key="4">
    <source>
        <dbReference type="Google" id="ProtNLM"/>
    </source>
</evidence>
<gene>
    <name evidence="2" type="ORF">CP97_13820</name>
</gene>
<reference evidence="3" key="2">
    <citation type="submission" date="2015-04" db="EMBL/GenBank/DDBJ databases">
        <title>The complete genome sequence of Erythrobacter sp. s21-N3.</title>
        <authorList>
            <person name="Zhuang L."/>
            <person name="Liu Y."/>
            <person name="Shao Z."/>
        </authorList>
    </citation>
    <scope>NUCLEOTIDE SEQUENCE [LARGE SCALE GENOMIC DNA]</scope>
    <source>
        <strain evidence="3">s21-N3</strain>
    </source>
</reference>
<dbReference type="KEGG" id="ery:CP97_13820"/>
<keyword evidence="1" id="KW-0812">Transmembrane</keyword>
<dbReference type="PATRIC" id="fig|1648404.4.peg.2877"/>
<keyword evidence="1" id="KW-0472">Membrane</keyword>
<organism evidence="2 3">
    <name type="scientific">Aurantiacibacter atlanticus</name>
    <dbReference type="NCBI Taxonomy" id="1648404"/>
    <lineage>
        <taxon>Bacteria</taxon>
        <taxon>Pseudomonadati</taxon>
        <taxon>Pseudomonadota</taxon>
        <taxon>Alphaproteobacteria</taxon>
        <taxon>Sphingomonadales</taxon>
        <taxon>Erythrobacteraceae</taxon>
        <taxon>Aurantiacibacter</taxon>
    </lineage>
</organism>
<dbReference type="RefSeq" id="WP_048886424.1">
    <property type="nucleotide sequence ID" value="NZ_CP011310.1"/>
</dbReference>
<keyword evidence="3" id="KW-1185">Reference proteome</keyword>
<dbReference type="Proteomes" id="UP000059113">
    <property type="component" value="Chromosome"/>
</dbReference>